<evidence type="ECO:0000256" key="1">
    <source>
        <dbReference type="SAM" id="Phobius"/>
    </source>
</evidence>
<protein>
    <submittedName>
        <fullName evidence="2">Uncharacterized protein</fullName>
    </submittedName>
</protein>
<dbReference type="Proteomes" id="UP001178507">
    <property type="component" value="Unassembled WGS sequence"/>
</dbReference>
<dbReference type="AlphaFoldDB" id="A0AA36MLS5"/>
<evidence type="ECO:0000313" key="2">
    <source>
        <dbReference type="EMBL" id="CAJ1372825.1"/>
    </source>
</evidence>
<feature type="transmembrane region" description="Helical" evidence="1">
    <location>
        <begin position="852"/>
        <end position="870"/>
    </location>
</feature>
<comment type="caution">
    <text evidence="2">The sequence shown here is derived from an EMBL/GenBank/DDBJ whole genome shotgun (WGS) entry which is preliminary data.</text>
</comment>
<keyword evidence="1" id="KW-0812">Transmembrane</keyword>
<reference evidence="2" key="1">
    <citation type="submission" date="2023-08" db="EMBL/GenBank/DDBJ databases">
        <authorList>
            <person name="Chen Y."/>
            <person name="Shah S."/>
            <person name="Dougan E. K."/>
            <person name="Thang M."/>
            <person name="Chan C."/>
        </authorList>
    </citation>
    <scope>NUCLEOTIDE SEQUENCE</scope>
</reference>
<sequence>MLFVLLLAPALALRESAQHNAQGNLSVLLADHQARGGFGTINGQECQTQLKSLFCCSTTNGACKDSRLDCHGRAGMGCSWSFKGRICECDSNHCFDPATNTCQKKDALPVVVGPEGRQKSTSVGVEDFLDVLEVTASSSVAVVTTGLDVATSPFQTIGKKGGMFFAGAFAGSQLNKDINKVEEWLQYVLSSFVLYHDNATKSCNKAPTWKVSYATVDYGHCHFPLAQENGTALWEGPLYSYDGGAGHKFNISLKVKADQVRCLEKLQVTKSRCFGNIISDGGLCKLELAPGSKCPISVTNLEVEIFCEGQCSLQSQVKKLLTWDEADNSIEVGKKVYIYKPDSTRYRTECSGQLHVIEKNIIRCNGEGNFCLRHCMGSVGCWHASNLLTEKYCESRITRGARAAFGWLAGRLPDASAANSRTTLLYRKFNAELNKVKVRADVYVYRTRSLFEAVDEEQDDDDDRRKSSIMRSLNEAFGGIGRSLKIIRTQEEANARQLELIKKYKFNMQPKKTKDGKPQGYELVVCNQGVWNEATQDYDLPPLKKCQKVRAVNLQILATQADYLEIQEISSSQNQDTSLTGGSPGIVLSLAAKVARTMFARFSVNMAGIDPTSGTSKFCKDMWKSGSTPEKSFAVGVRCDSSNIMDDNDPDEVGDGVDARYEFEIVELKPVWNAARKRNQQQIGIRGGYNLQWCRVLTQDDRKTKLKAGALICDLDLPTEEGGLGLVRDGAMPPEAIFKMEQIGSNDVGSPVVLSNSNDASGDCADGNDAEAREQVRDGLADGANVSQRLQVRIVSIANGKVCRIQQVLLEKGLFRDTTKKLMVCDANPDASDTSQLTTLTGYTDGLVPSPYWNLLIVLSLSCMGTALGWTGGKWAALLGGAGMIVSAATVVVGTAAGAAGGFVLSGYLANEHHLDGIMLRYLLNRKLQGVGQYILWCIEFALDFELPRP</sequence>
<gene>
    <name evidence="2" type="ORF">EVOR1521_LOCUS2816</name>
</gene>
<accession>A0AA36MLS5</accession>
<keyword evidence="1" id="KW-0472">Membrane</keyword>
<keyword evidence="1" id="KW-1133">Transmembrane helix</keyword>
<name>A0AA36MLS5_9DINO</name>
<keyword evidence="3" id="KW-1185">Reference proteome</keyword>
<feature type="transmembrane region" description="Helical" evidence="1">
    <location>
        <begin position="877"/>
        <end position="910"/>
    </location>
</feature>
<organism evidence="2 3">
    <name type="scientific">Effrenium voratum</name>
    <dbReference type="NCBI Taxonomy" id="2562239"/>
    <lineage>
        <taxon>Eukaryota</taxon>
        <taxon>Sar</taxon>
        <taxon>Alveolata</taxon>
        <taxon>Dinophyceae</taxon>
        <taxon>Suessiales</taxon>
        <taxon>Symbiodiniaceae</taxon>
        <taxon>Effrenium</taxon>
    </lineage>
</organism>
<proteinExistence type="predicted"/>
<evidence type="ECO:0000313" key="3">
    <source>
        <dbReference type="Proteomes" id="UP001178507"/>
    </source>
</evidence>
<dbReference type="EMBL" id="CAUJNA010000158">
    <property type="protein sequence ID" value="CAJ1372825.1"/>
    <property type="molecule type" value="Genomic_DNA"/>
</dbReference>